<feature type="domain" description="Leucine-binding protein" evidence="4">
    <location>
        <begin position="33"/>
        <end position="384"/>
    </location>
</feature>
<evidence type="ECO:0000256" key="2">
    <source>
        <dbReference type="ARBA" id="ARBA00022729"/>
    </source>
</evidence>
<evidence type="ECO:0000313" key="6">
    <source>
        <dbReference type="Proteomes" id="UP000294881"/>
    </source>
</evidence>
<dbReference type="InterPro" id="IPR028081">
    <property type="entry name" value="Leu-bd"/>
</dbReference>
<protein>
    <submittedName>
        <fullName evidence="5">Branched-chain amino acid transport system substrate-binding protein</fullName>
    </submittedName>
</protein>
<keyword evidence="2 3" id="KW-0732">Signal</keyword>
<dbReference type="PANTHER" id="PTHR47235">
    <property type="entry name" value="BLR6548 PROTEIN"/>
    <property type="match status" value="1"/>
</dbReference>
<dbReference type="CDD" id="cd06343">
    <property type="entry name" value="PBP1_ABC_ligand_binding-like"/>
    <property type="match status" value="1"/>
</dbReference>
<dbReference type="Pfam" id="PF13458">
    <property type="entry name" value="Peripla_BP_6"/>
    <property type="match status" value="1"/>
</dbReference>
<dbReference type="Proteomes" id="UP000294881">
    <property type="component" value="Unassembled WGS sequence"/>
</dbReference>
<dbReference type="RefSeq" id="WP_132003285.1">
    <property type="nucleotide sequence ID" value="NZ_JBHUNN010000002.1"/>
</dbReference>
<name>A0A4V2RXQ7_9HYPH</name>
<reference evidence="5 6" key="1">
    <citation type="submission" date="2019-03" db="EMBL/GenBank/DDBJ databases">
        <title>Genomic Encyclopedia of Type Strains, Phase IV (KMG-IV): sequencing the most valuable type-strain genomes for metagenomic binning, comparative biology and taxonomic classification.</title>
        <authorList>
            <person name="Goeker M."/>
        </authorList>
    </citation>
    <scope>NUCLEOTIDE SEQUENCE [LARGE SCALE GENOMIC DNA]</scope>
    <source>
        <strain evidence="5 6">DSM 22958</strain>
    </source>
</reference>
<dbReference type="AlphaFoldDB" id="A0A4V2RXQ7"/>
<accession>A0A4V2RXQ7</accession>
<evidence type="ECO:0000256" key="1">
    <source>
        <dbReference type="ARBA" id="ARBA00010062"/>
    </source>
</evidence>
<dbReference type="PANTHER" id="PTHR47235:SF1">
    <property type="entry name" value="BLR6548 PROTEIN"/>
    <property type="match status" value="1"/>
</dbReference>
<dbReference type="InterPro" id="IPR028082">
    <property type="entry name" value="Peripla_BP_I"/>
</dbReference>
<comment type="caution">
    <text evidence="5">The sequence shown here is derived from an EMBL/GenBank/DDBJ whole genome shotgun (WGS) entry which is preliminary data.</text>
</comment>
<sequence>MKRLVTAVAASLLLGGAALAQGADMPGVTKDNIKIGQTTAFSGGASAYSVIVKAHHAYLDELNAKGGINGRKVELISLDDGYAPPKTVEQTRKLVEQDGVSFIFNPLGTATSLAVQKYLNSKGVPQLFIASGNSGWDNPKQFPWTTGFQPSYFSEGVVIGRYIAKNLPNGKVALLHQADDFGKDYLHGLRKGLGANADKQLVKVVSYQPTDPVIDSQLVELKASGADVFVNVSVPKYTAQAIRKVAQMGWKPTHFVSSISASVAAVMKPAGVENGVGVIATAYLKDPLDPQWKDDPGMKEFHAFMDRAMPSADRADTNYVYGYTSAKVLEDVLKRAGNDLSRKNIMKTATTMNLDVPTLLPGIKIQNTPERFSPITRMQLTKFDGKTFHPFGDIISAE</sequence>
<feature type="signal peptide" evidence="3">
    <location>
        <begin position="1"/>
        <end position="20"/>
    </location>
</feature>
<evidence type="ECO:0000259" key="4">
    <source>
        <dbReference type="Pfam" id="PF13458"/>
    </source>
</evidence>
<comment type="similarity">
    <text evidence="1">Belongs to the leucine-binding protein family.</text>
</comment>
<gene>
    <name evidence="5" type="ORF">EV666_102155</name>
</gene>
<dbReference type="EMBL" id="SLWL01000002">
    <property type="protein sequence ID" value="TCO15177.1"/>
    <property type="molecule type" value="Genomic_DNA"/>
</dbReference>
<feature type="chain" id="PRO_5020924538" evidence="3">
    <location>
        <begin position="21"/>
        <end position="398"/>
    </location>
</feature>
<evidence type="ECO:0000313" key="5">
    <source>
        <dbReference type="EMBL" id="TCO15177.1"/>
    </source>
</evidence>
<dbReference type="SUPFAM" id="SSF53822">
    <property type="entry name" value="Periplasmic binding protein-like I"/>
    <property type="match status" value="1"/>
</dbReference>
<evidence type="ECO:0000256" key="3">
    <source>
        <dbReference type="SAM" id="SignalP"/>
    </source>
</evidence>
<dbReference type="Gene3D" id="3.40.50.2300">
    <property type="match status" value="2"/>
</dbReference>
<organism evidence="5 6">
    <name type="scientific">Camelimonas lactis</name>
    <dbReference type="NCBI Taxonomy" id="659006"/>
    <lineage>
        <taxon>Bacteria</taxon>
        <taxon>Pseudomonadati</taxon>
        <taxon>Pseudomonadota</taxon>
        <taxon>Alphaproteobacteria</taxon>
        <taxon>Hyphomicrobiales</taxon>
        <taxon>Chelatococcaceae</taxon>
        <taxon>Camelimonas</taxon>
    </lineage>
</organism>
<keyword evidence="6" id="KW-1185">Reference proteome</keyword>
<dbReference type="OrthoDB" id="9147078at2"/>
<proteinExistence type="inferred from homology"/>